<comment type="caution">
    <text evidence="2">The sequence shown here is derived from an EMBL/GenBank/DDBJ whole genome shotgun (WGS) entry which is preliminary data.</text>
</comment>
<evidence type="ECO:0000313" key="2">
    <source>
        <dbReference type="EMBL" id="TYK21401.1"/>
    </source>
</evidence>
<dbReference type="AlphaFoldDB" id="A0A5D3DCK4"/>
<gene>
    <name evidence="2" type="ORF">E5676_scaffold609G00480</name>
    <name evidence="1" type="ORF">E6C27_scaffold60G002720</name>
</gene>
<dbReference type="Proteomes" id="UP000321947">
    <property type="component" value="Unassembled WGS sequence"/>
</dbReference>
<organism evidence="2 4">
    <name type="scientific">Cucumis melo var. makuwa</name>
    <name type="common">Oriental melon</name>
    <dbReference type="NCBI Taxonomy" id="1194695"/>
    <lineage>
        <taxon>Eukaryota</taxon>
        <taxon>Viridiplantae</taxon>
        <taxon>Streptophyta</taxon>
        <taxon>Embryophyta</taxon>
        <taxon>Tracheophyta</taxon>
        <taxon>Spermatophyta</taxon>
        <taxon>Magnoliopsida</taxon>
        <taxon>eudicotyledons</taxon>
        <taxon>Gunneridae</taxon>
        <taxon>Pentapetalae</taxon>
        <taxon>rosids</taxon>
        <taxon>fabids</taxon>
        <taxon>Cucurbitales</taxon>
        <taxon>Cucurbitaceae</taxon>
        <taxon>Benincaseae</taxon>
        <taxon>Cucumis</taxon>
    </lineage>
</organism>
<evidence type="ECO:0000313" key="3">
    <source>
        <dbReference type="Proteomes" id="UP000321393"/>
    </source>
</evidence>
<dbReference type="InterPro" id="IPR004252">
    <property type="entry name" value="Probable_transposase_24"/>
</dbReference>
<reference evidence="3 4" key="1">
    <citation type="submission" date="2019-08" db="EMBL/GenBank/DDBJ databases">
        <title>Draft genome sequences of two oriental melons (Cucumis melo L. var makuwa).</title>
        <authorList>
            <person name="Kwon S.-Y."/>
        </authorList>
    </citation>
    <scope>NUCLEOTIDE SEQUENCE [LARGE SCALE GENOMIC DNA]</scope>
    <source>
        <strain evidence="4">cv. Chang Bougi</strain>
        <strain evidence="3">cv. SW 3</strain>
        <tissue evidence="2">Leaf</tissue>
    </source>
</reference>
<evidence type="ECO:0000313" key="1">
    <source>
        <dbReference type="EMBL" id="KAA0051843.1"/>
    </source>
</evidence>
<accession>A0A5D3DCK4</accession>
<name>A0A5D3DCK4_CUCMM</name>
<evidence type="ECO:0000313" key="4">
    <source>
        <dbReference type="Proteomes" id="UP000321947"/>
    </source>
</evidence>
<sequence length="175" mass="20018">MRKERLLGSTLQQHHRCVNARYISNPSPKVADVPLEYIEVVKGGLRLSRINKAAKAKAAFNHSSRSKSFLQRQHELVEKLGQLVDCVDLFKERHTNRSGQFVSQTTANTHVIPDTVSFMHWELLSERRTPDGAFDVGRCLPDAIGEVCDVDGLEELCNYWFNWQELSNCCFAKVW</sequence>
<protein>
    <submittedName>
        <fullName evidence="2">CACTA en-spm transposon protein</fullName>
    </submittedName>
</protein>
<dbReference type="EMBL" id="SSTE01011134">
    <property type="protein sequence ID" value="KAA0051843.1"/>
    <property type="molecule type" value="Genomic_DNA"/>
</dbReference>
<proteinExistence type="predicted"/>
<dbReference type="Proteomes" id="UP000321393">
    <property type="component" value="Unassembled WGS sequence"/>
</dbReference>
<dbReference type="EMBL" id="SSTD01005662">
    <property type="protein sequence ID" value="TYK21401.1"/>
    <property type="molecule type" value="Genomic_DNA"/>
</dbReference>
<dbReference type="Pfam" id="PF03004">
    <property type="entry name" value="Transposase_24"/>
    <property type="match status" value="1"/>
</dbReference>